<proteinExistence type="inferred from homology"/>
<dbReference type="HOGENOM" id="CLU_033769_1_0_1"/>
<organism evidence="6 7">
    <name type="scientific">Tulasnella calospora MUT 4182</name>
    <dbReference type="NCBI Taxonomy" id="1051891"/>
    <lineage>
        <taxon>Eukaryota</taxon>
        <taxon>Fungi</taxon>
        <taxon>Dikarya</taxon>
        <taxon>Basidiomycota</taxon>
        <taxon>Agaricomycotina</taxon>
        <taxon>Agaricomycetes</taxon>
        <taxon>Cantharellales</taxon>
        <taxon>Tulasnellaceae</taxon>
        <taxon>Tulasnella</taxon>
    </lineage>
</organism>
<comment type="subunit">
    <text evidence="3">Component of the pre-66S ribosomal particle.</text>
</comment>
<evidence type="ECO:0000256" key="5">
    <source>
        <dbReference type="SAM" id="MobiDB-lite"/>
    </source>
</evidence>
<feature type="compositionally biased region" description="Basic and acidic residues" evidence="5">
    <location>
        <begin position="392"/>
        <end position="405"/>
    </location>
</feature>
<feature type="compositionally biased region" description="Acidic residues" evidence="5">
    <location>
        <begin position="433"/>
        <end position="443"/>
    </location>
</feature>
<reference evidence="6 7" key="1">
    <citation type="submission" date="2014-04" db="EMBL/GenBank/DDBJ databases">
        <authorList>
            <consortium name="DOE Joint Genome Institute"/>
            <person name="Kuo A."/>
            <person name="Girlanda M."/>
            <person name="Perotto S."/>
            <person name="Kohler A."/>
            <person name="Nagy L.G."/>
            <person name="Floudas D."/>
            <person name="Copeland A."/>
            <person name="Barry K.W."/>
            <person name="Cichocki N."/>
            <person name="Veneault-Fourrey C."/>
            <person name="LaButti K."/>
            <person name="Lindquist E.A."/>
            <person name="Lipzen A."/>
            <person name="Lundell T."/>
            <person name="Morin E."/>
            <person name="Murat C."/>
            <person name="Sun H."/>
            <person name="Tunlid A."/>
            <person name="Henrissat B."/>
            <person name="Grigoriev I.V."/>
            <person name="Hibbett D.S."/>
            <person name="Martin F."/>
            <person name="Nordberg H.P."/>
            <person name="Cantor M.N."/>
            <person name="Hua S.X."/>
        </authorList>
    </citation>
    <scope>NUCLEOTIDE SEQUENCE [LARGE SCALE GENOMIC DNA]</scope>
    <source>
        <strain evidence="6 7">MUT 4182</strain>
    </source>
</reference>
<dbReference type="EMBL" id="KN822954">
    <property type="protein sequence ID" value="KIO32501.1"/>
    <property type="molecule type" value="Genomic_DNA"/>
</dbReference>
<evidence type="ECO:0000313" key="7">
    <source>
        <dbReference type="Proteomes" id="UP000054248"/>
    </source>
</evidence>
<feature type="region of interest" description="Disordered" evidence="5">
    <location>
        <begin position="392"/>
        <end position="453"/>
    </location>
</feature>
<dbReference type="AlphaFoldDB" id="A0A0C3QTI9"/>
<dbReference type="STRING" id="1051891.A0A0C3QTI9"/>
<dbReference type="GO" id="GO:0030687">
    <property type="term" value="C:preribosome, large subunit precursor"/>
    <property type="evidence" value="ECO:0007669"/>
    <property type="project" value="TreeGrafter"/>
</dbReference>
<dbReference type="InterPro" id="IPR015943">
    <property type="entry name" value="WD40/YVTN_repeat-like_dom_sf"/>
</dbReference>
<dbReference type="OrthoDB" id="18388at2759"/>
<accession>A0A0C3QTI9</accession>
<reference evidence="7" key="2">
    <citation type="submission" date="2015-01" db="EMBL/GenBank/DDBJ databases">
        <title>Evolutionary Origins and Diversification of the Mycorrhizal Mutualists.</title>
        <authorList>
            <consortium name="DOE Joint Genome Institute"/>
            <consortium name="Mycorrhizal Genomics Consortium"/>
            <person name="Kohler A."/>
            <person name="Kuo A."/>
            <person name="Nagy L.G."/>
            <person name="Floudas D."/>
            <person name="Copeland A."/>
            <person name="Barry K.W."/>
            <person name="Cichocki N."/>
            <person name="Veneault-Fourrey C."/>
            <person name="LaButti K."/>
            <person name="Lindquist E.A."/>
            <person name="Lipzen A."/>
            <person name="Lundell T."/>
            <person name="Morin E."/>
            <person name="Murat C."/>
            <person name="Riley R."/>
            <person name="Ohm R."/>
            <person name="Sun H."/>
            <person name="Tunlid A."/>
            <person name="Henrissat B."/>
            <person name="Grigoriev I.V."/>
            <person name="Hibbett D.S."/>
            <person name="Martin F."/>
        </authorList>
    </citation>
    <scope>NUCLEOTIDE SEQUENCE [LARGE SCALE GENOMIC DNA]</scope>
    <source>
        <strain evidence="7">MUT 4182</strain>
    </source>
</reference>
<dbReference type="GO" id="GO:0005730">
    <property type="term" value="C:nucleolus"/>
    <property type="evidence" value="ECO:0007669"/>
    <property type="project" value="InterPro"/>
</dbReference>
<keyword evidence="7" id="KW-1185">Reference proteome</keyword>
<protein>
    <recommendedName>
        <fullName evidence="4">Ribosome biogenesis protein NSA1</fullName>
    </recommendedName>
</protein>
<dbReference type="PANTHER" id="PTHR16038">
    <property type="entry name" value="NOP SEVEN ASSOCIATED PROTEIN 1"/>
    <property type="match status" value="1"/>
</dbReference>
<dbReference type="Gene3D" id="2.130.10.10">
    <property type="entry name" value="YVTN repeat-like/Quinoprotein amine dehydrogenase"/>
    <property type="match status" value="1"/>
</dbReference>
<dbReference type="GO" id="GO:0042273">
    <property type="term" value="P:ribosomal large subunit biogenesis"/>
    <property type="evidence" value="ECO:0007669"/>
    <property type="project" value="InterPro"/>
</dbReference>
<evidence type="ECO:0000256" key="1">
    <source>
        <dbReference type="ARBA" id="ARBA00002889"/>
    </source>
</evidence>
<dbReference type="InterPro" id="IPR036322">
    <property type="entry name" value="WD40_repeat_dom_sf"/>
</dbReference>
<dbReference type="InterPro" id="IPR037379">
    <property type="entry name" value="WDR74/Nsa1"/>
</dbReference>
<name>A0A0C3QTI9_9AGAM</name>
<dbReference type="Proteomes" id="UP000054248">
    <property type="component" value="Unassembled WGS sequence"/>
</dbReference>
<dbReference type="SUPFAM" id="SSF50978">
    <property type="entry name" value="WD40 repeat-like"/>
    <property type="match status" value="1"/>
</dbReference>
<dbReference type="PANTHER" id="PTHR16038:SF4">
    <property type="entry name" value="WD REPEAT-CONTAINING PROTEIN 74"/>
    <property type="match status" value="1"/>
</dbReference>
<sequence>MPSIRVFAGDENGLTKSIKFVIPEGRLRADTVITTSVVTVDERPSSGKVQRMSVGQGPNAAKLLAVGRSGGNISLHSYRPRTDEIESKQEWNETRFNSEDAFIGLNVGSRGTYSCTTRGFLRLKSFGTDVGSSEDAPETSSQTTVLPMRLKDWRLSPSETHFVYGGDEVEVSLWDIEKAFSEPVKASEEAINSGRKRKERKDKVKLLHGEVWRAQNVPHDFLNIRQPVHNTALSFIHQGSTTSDSHNVIAAGTAAGAVRLYDVRSHRKPIQNWDKVCRNSGVKHIQCGRLEHQLFVSDSQSSVYTIDIRNGRTTYRYPNAKGAVVSLAPAPHEFLFSVSLDHFIRLYTTPPPPAKANQNQPAKGKLVHEEYLKGTPSVVVWDALSGLGKDSNAKKKTWEEKNAREAEDEDEIWNNMEVTDARQDEEASSNESQETDEDSEDEDNSRVKRLRAS</sequence>
<evidence type="ECO:0000256" key="2">
    <source>
        <dbReference type="ARBA" id="ARBA00007861"/>
    </source>
</evidence>
<comment type="similarity">
    <text evidence="2">Belongs to the NSA1 family.</text>
</comment>
<gene>
    <name evidence="6" type="ORF">M407DRAFT_18553</name>
</gene>
<evidence type="ECO:0000313" key="6">
    <source>
        <dbReference type="EMBL" id="KIO32501.1"/>
    </source>
</evidence>
<comment type="function">
    <text evidence="1">Involved in the biogenesis of the 60S ribosomal subunit.</text>
</comment>
<evidence type="ECO:0000256" key="3">
    <source>
        <dbReference type="ARBA" id="ARBA00011187"/>
    </source>
</evidence>
<evidence type="ECO:0000256" key="4">
    <source>
        <dbReference type="ARBA" id="ARBA00014234"/>
    </source>
</evidence>